<proteinExistence type="predicted"/>
<feature type="region of interest" description="Disordered" evidence="1">
    <location>
        <begin position="157"/>
        <end position="201"/>
    </location>
</feature>
<feature type="compositionally biased region" description="Basic residues" evidence="1">
    <location>
        <begin position="284"/>
        <end position="295"/>
    </location>
</feature>
<comment type="caution">
    <text evidence="6">The sequence shown here is derived from an EMBL/GenBank/DDBJ whole genome shotgun (WGS) entry which is preliminary data.</text>
</comment>
<dbReference type="EMBL" id="VLTN01000015">
    <property type="protein sequence ID" value="KAA0153690.1"/>
    <property type="molecule type" value="Genomic_DNA"/>
</dbReference>
<evidence type="ECO:0000313" key="8">
    <source>
        <dbReference type="Proteomes" id="UP000323011"/>
    </source>
</evidence>
<name>A0A5A8E4L7_CAFRO</name>
<evidence type="ECO:0000313" key="6">
    <source>
        <dbReference type="EMBL" id="KAA0172722.1"/>
    </source>
</evidence>
<keyword evidence="2" id="KW-1133">Transmembrane helix</keyword>
<dbReference type="EMBL" id="VLTL01000156">
    <property type="protein sequence ID" value="KAA0158216.1"/>
    <property type="molecule type" value="Genomic_DNA"/>
</dbReference>
<organism evidence="6 7">
    <name type="scientific">Cafeteria roenbergensis</name>
    <name type="common">Marine flagellate</name>
    <dbReference type="NCBI Taxonomy" id="33653"/>
    <lineage>
        <taxon>Eukaryota</taxon>
        <taxon>Sar</taxon>
        <taxon>Stramenopiles</taxon>
        <taxon>Bigyra</taxon>
        <taxon>Opalozoa</taxon>
        <taxon>Bicosoecida</taxon>
        <taxon>Cafeteriaceae</taxon>
        <taxon>Cafeteria</taxon>
    </lineage>
</organism>
<dbReference type="AlphaFoldDB" id="A0A5A8E4L7"/>
<dbReference type="EMBL" id="VLTO01000044">
    <property type="protein sequence ID" value="KAA0172722.1"/>
    <property type="molecule type" value="Genomic_DNA"/>
</dbReference>
<dbReference type="EMBL" id="VLTM01000022">
    <property type="protein sequence ID" value="KAA0163442.1"/>
    <property type="molecule type" value="Genomic_DNA"/>
</dbReference>
<evidence type="ECO:0000313" key="7">
    <source>
        <dbReference type="Proteomes" id="UP000322899"/>
    </source>
</evidence>
<evidence type="ECO:0000313" key="5">
    <source>
        <dbReference type="EMBL" id="KAA0163442.1"/>
    </source>
</evidence>
<evidence type="ECO:0000313" key="10">
    <source>
        <dbReference type="Proteomes" id="UP000325113"/>
    </source>
</evidence>
<dbReference type="Proteomes" id="UP000324907">
    <property type="component" value="Unassembled WGS sequence"/>
</dbReference>
<evidence type="ECO:0000256" key="1">
    <source>
        <dbReference type="SAM" id="MobiDB-lite"/>
    </source>
</evidence>
<accession>A0A5A8E4L7</accession>
<protein>
    <submittedName>
        <fullName evidence="6">Uncharacterized protein</fullName>
    </submittedName>
</protein>
<dbReference type="Proteomes" id="UP000323011">
    <property type="component" value="Unassembled WGS sequence"/>
</dbReference>
<feature type="transmembrane region" description="Helical" evidence="2">
    <location>
        <begin position="126"/>
        <end position="148"/>
    </location>
</feature>
<gene>
    <name evidence="6" type="ORF">FNF27_05822</name>
    <name evidence="4" type="ORF">FNF28_06335</name>
    <name evidence="3" type="ORF">FNF29_03078</name>
    <name evidence="5" type="ORF">FNF31_02836</name>
</gene>
<evidence type="ECO:0000256" key="2">
    <source>
        <dbReference type="SAM" id="Phobius"/>
    </source>
</evidence>
<evidence type="ECO:0000313" key="9">
    <source>
        <dbReference type="Proteomes" id="UP000324907"/>
    </source>
</evidence>
<evidence type="ECO:0000313" key="4">
    <source>
        <dbReference type="EMBL" id="KAA0158216.1"/>
    </source>
</evidence>
<dbReference type="Proteomes" id="UP000322899">
    <property type="component" value="Unassembled WGS sequence"/>
</dbReference>
<keyword evidence="8" id="KW-1185">Reference proteome</keyword>
<keyword evidence="2" id="KW-0472">Membrane</keyword>
<dbReference type="Proteomes" id="UP000325113">
    <property type="component" value="Unassembled WGS sequence"/>
</dbReference>
<feature type="region of interest" description="Disordered" evidence="1">
    <location>
        <begin position="270"/>
        <end position="295"/>
    </location>
</feature>
<keyword evidence="2" id="KW-0812">Transmembrane</keyword>
<evidence type="ECO:0000313" key="3">
    <source>
        <dbReference type="EMBL" id="KAA0153690.1"/>
    </source>
</evidence>
<sequence>MPSSDKKPVVERHIGAAKSSGHGHSHEGSGDACFGLCKPTACGLTRGEIIGAFALALPLSYWYRVAAVPWMQANGVFKVLGTKGVLPAISRIGQRLASSSQSGQGFDISAWVSQLMIWISHNPWMLATYALILLGVITGLDTLLQFFGCCSGHSHSHSHGHSHGGDDDETSSSSRKDKAAELTGRAPELKRRPSDDSADASEIARYAAKPRKGSVLTVQDTKGTVKQPGKRPFKAFHVADPVLLLKKLGRWPPPPSTIIGGPAETVKKAQEEAAVADVPESKATKSKSKVKRRRK</sequence>
<reference evidence="7 8" key="1">
    <citation type="submission" date="2019-07" db="EMBL/GenBank/DDBJ databases">
        <title>Genomes of Cafeteria roenbergensis.</title>
        <authorList>
            <person name="Fischer M.G."/>
            <person name="Hackl T."/>
            <person name="Roman M."/>
        </authorList>
    </citation>
    <scope>NUCLEOTIDE SEQUENCE [LARGE SCALE GENOMIC DNA]</scope>
    <source>
        <strain evidence="3 8">BVI</strain>
        <strain evidence="5 10">Cflag</strain>
        <strain evidence="6 7">E4-10P</strain>
        <strain evidence="4 9">RCC970-E3</strain>
    </source>
</reference>